<dbReference type="Proteomes" id="UP000030645">
    <property type="component" value="Unassembled WGS sequence"/>
</dbReference>
<organism evidence="2 3">
    <name type="scientific">Morus notabilis</name>
    <dbReference type="NCBI Taxonomy" id="981085"/>
    <lineage>
        <taxon>Eukaryota</taxon>
        <taxon>Viridiplantae</taxon>
        <taxon>Streptophyta</taxon>
        <taxon>Embryophyta</taxon>
        <taxon>Tracheophyta</taxon>
        <taxon>Spermatophyta</taxon>
        <taxon>Magnoliopsida</taxon>
        <taxon>eudicotyledons</taxon>
        <taxon>Gunneridae</taxon>
        <taxon>Pentapetalae</taxon>
        <taxon>rosids</taxon>
        <taxon>fabids</taxon>
        <taxon>Rosales</taxon>
        <taxon>Moraceae</taxon>
        <taxon>Moreae</taxon>
        <taxon>Morus</taxon>
    </lineage>
</organism>
<evidence type="ECO:0000313" key="3">
    <source>
        <dbReference type="Proteomes" id="UP000030645"/>
    </source>
</evidence>
<feature type="region of interest" description="Disordered" evidence="1">
    <location>
        <begin position="26"/>
        <end position="65"/>
    </location>
</feature>
<dbReference type="AlphaFoldDB" id="W9S448"/>
<protein>
    <submittedName>
        <fullName evidence="2">Uncharacterized protein</fullName>
    </submittedName>
</protein>
<gene>
    <name evidence="2" type="ORF">L484_012705</name>
</gene>
<accession>W9S448</accession>
<keyword evidence="3" id="KW-1185">Reference proteome</keyword>
<feature type="compositionally biased region" description="Basic and acidic residues" evidence="1">
    <location>
        <begin position="26"/>
        <end position="37"/>
    </location>
</feature>
<reference evidence="3" key="1">
    <citation type="submission" date="2013-01" db="EMBL/GenBank/DDBJ databases">
        <title>Draft Genome Sequence of a Mulberry Tree, Morus notabilis C.K. Schneid.</title>
        <authorList>
            <person name="He N."/>
            <person name="Zhao S."/>
        </authorList>
    </citation>
    <scope>NUCLEOTIDE SEQUENCE</scope>
</reference>
<evidence type="ECO:0000313" key="2">
    <source>
        <dbReference type="EMBL" id="EXC08249.1"/>
    </source>
</evidence>
<evidence type="ECO:0000256" key="1">
    <source>
        <dbReference type="SAM" id="MobiDB-lite"/>
    </source>
</evidence>
<dbReference type="EMBL" id="KE345595">
    <property type="protein sequence ID" value="EXC08249.1"/>
    <property type="molecule type" value="Genomic_DNA"/>
</dbReference>
<proteinExistence type="predicted"/>
<name>W9S448_9ROSA</name>
<sequence>MARVKQTEASCQDVEVRRRMQEIRRQLNAINKRDKAQTNRTSESNEETDKPLLRQVYVRKGQESD</sequence>